<dbReference type="Proteomes" id="UP000326939">
    <property type="component" value="Chromosome 10"/>
</dbReference>
<evidence type="ECO:0000313" key="1">
    <source>
        <dbReference type="EMBL" id="KAB5537328.1"/>
    </source>
</evidence>
<comment type="caution">
    <text evidence="1">The sequence shown here is derived from an EMBL/GenBank/DDBJ whole genome shotgun (WGS) entry which is preliminary data.</text>
</comment>
<proteinExistence type="predicted"/>
<gene>
    <name evidence="1" type="ORF">DKX38_014861</name>
</gene>
<dbReference type="PANTHER" id="PTHR33511">
    <property type="entry name" value="OS06G0632400 PROTEIN"/>
    <property type="match status" value="1"/>
</dbReference>
<evidence type="ECO:0000313" key="2">
    <source>
        <dbReference type="Proteomes" id="UP000326939"/>
    </source>
</evidence>
<organism evidence="1 2">
    <name type="scientific">Salix brachista</name>
    <dbReference type="NCBI Taxonomy" id="2182728"/>
    <lineage>
        <taxon>Eukaryota</taxon>
        <taxon>Viridiplantae</taxon>
        <taxon>Streptophyta</taxon>
        <taxon>Embryophyta</taxon>
        <taxon>Tracheophyta</taxon>
        <taxon>Spermatophyta</taxon>
        <taxon>Magnoliopsida</taxon>
        <taxon>eudicotyledons</taxon>
        <taxon>Gunneridae</taxon>
        <taxon>Pentapetalae</taxon>
        <taxon>rosids</taxon>
        <taxon>fabids</taxon>
        <taxon>Malpighiales</taxon>
        <taxon>Salicaceae</taxon>
        <taxon>Saliceae</taxon>
        <taxon>Salix</taxon>
    </lineage>
</organism>
<dbReference type="AlphaFoldDB" id="A0A5N5L4A6"/>
<name>A0A5N5L4A6_9ROSI</name>
<protein>
    <submittedName>
        <fullName evidence="1">Uncharacterized protein</fullName>
    </submittedName>
</protein>
<sequence length="126" mass="14358">MVRHSQCFLQKHHERSTTLLACTYRSAIKQSQSCPEKRRVLIELYACDYVPQASISNPQHIFKSCWHSNGSDDMSEDGFYGRRVCPGDEDGKRWTGEPGIDGRASAFIARFYATRVSDPERQTLAL</sequence>
<dbReference type="EMBL" id="VDCV01000010">
    <property type="protein sequence ID" value="KAB5537328.1"/>
    <property type="molecule type" value="Genomic_DNA"/>
</dbReference>
<keyword evidence="2" id="KW-1185">Reference proteome</keyword>
<accession>A0A5N5L4A6</accession>
<reference evidence="2" key="1">
    <citation type="journal article" date="2019" name="Gigascience">
        <title>De novo genome assembly of the endangered Acer yangbiense, a plant species with extremely small populations endemic to Yunnan Province, China.</title>
        <authorList>
            <person name="Yang J."/>
            <person name="Wariss H.M."/>
            <person name="Tao L."/>
            <person name="Zhang R."/>
            <person name="Yun Q."/>
            <person name="Hollingsworth P."/>
            <person name="Dao Z."/>
            <person name="Luo G."/>
            <person name="Guo H."/>
            <person name="Ma Y."/>
            <person name="Sun W."/>
        </authorList>
    </citation>
    <scope>NUCLEOTIDE SEQUENCE [LARGE SCALE GENOMIC DNA]</scope>
    <source>
        <strain evidence="2">cv. br00</strain>
    </source>
</reference>